<evidence type="ECO:0000313" key="1">
    <source>
        <dbReference type="EMBL" id="GAL81818.1"/>
    </source>
</evidence>
<sequence>MVEEFITSITLLIEDQLLTKKIAKAAKTYAVENFNIVKFNTSYQHLFLKEQ</sequence>
<protein>
    <submittedName>
        <fullName evidence="1">Uncharacterized protein</fullName>
    </submittedName>
</protein>
<dbReference type="Proteomes" id="UP000029643">
    <property type="component" value="Unassembled WGS sequence"/>
</dbReference>
<evidence type="ECO:0000313" key="2">
    <source>
        <dbReference type="Proteomes" id="UP000029643"/>
    </source>
</evidence>
<name>A0A090WZV5_9FLAO</name>
<dbReference type="AlphaFoldDB" id="A0A090WZV5"/>
<comment type="caution">
    <text evidence="1">The sequence shown here is derived from an EMBL/GenBank/DDBJ whole genome shotgun (WGS) entry which is preliminary data.</text>
</comment>
<gene>
    <name evidence="1" type="ORF">JCM19274_377</name>
</gene>
<reference evidence="1 2" key="1">
    <citation type="journal article" date="2014" name="Genome Announc.">
        <title>Draft Genome Sequences of Marine Flavobacterium Algibacter lectus Strains SS8 and NR4.</title>
        <authorList>
            <person name="Takatani N."/>
            <person name="Nakanishi M."/>
            <person name="Meirelles P."/>
            <person name="Mino S."/>
            <person name="Suda W."/>
            <person name="Oshima K."/>
            <person name="Hattori M."/>
            <person name="Ohkuma M."/>
            <person name="Hosokawa M."/>
            <person name="Miyashita K."/>
            <person name="Thompson F.L."/>
            <person name="Niwa A."/>
            <person name="Sawabe T."/>
            <person name="Sawabe T."/>
        </authorList>
    </citation>
    <scope>NUCLEOTIDE SEQUENCE [LARGE SCALE GENOMIC DNA]</scope>
    <source>
        <strain evidence="2">JCM19274</strain>
    </source>
</reference>
<accession>A0A090WZV5</accession>
<organism evidence="1 2">
    <name type="scientific">Algibacter lectus</name>
    <dbReference type="NCBI Taxonomy" id="221126"/>
    <lineage>
        <taxon>Bacteria</taxon>
        <taxon>Pseudomonadati</taxon>
        <taxon>Bacteroidota</taxon>
        <taxon>Flavobacteriia</taxon>
        <taxon>Flavobacteriales</taxon>
        <taxon>Flavobacteriaceae</taxon>
        <taxon>Algibacter</taxon>
    </lineage>
</organism>
<dbReference type="EMBL" id="BBNU01000018">
    <property type="protein sequence ID" value="GAL81818.1"/>
    <property type="molecule type" value="Genomic_DNA"/>
</dbReference>
<proteinExistence type="predicted"/>